<dbReference type="OrthoDB" id="9799672at2"/>
<dbReference type="InterPro" id="IPR029063">
    <property type="entry name" value="SAM-dependent_MTases_sf"/>
</dbReference>
<dbReference type="CDD" id="cd02440">
    <property type="entry name" value="AdoMet_MTases"/>
    <property type="match status" value="1"/>
</dbReference>
<dbReference type="PROSITE" id="PS51682">
    <property type="entry name" value="SAM_OMT_I"/>
    <property type="match status" value="1"/>
</dbReference>
<keyword evidence="3" id="KW-0949">S-adenosyl-L-methionine</keyword>
<dbReference type="SUPFAM" id="SSF53335">
    <property type="entry name" value="S-adenosyl-L-methionine-dependent methyltransferases"/>
    <property type="match status" value="1"/>
</dbReference>
<dbReference type="InterPro" id="IPR050362">
    <property type="entry name" value="Cation-dep_OMT"/>
</dbReference>
<keyword evidence="5" id="KW-1185">Reference proteome</keyword>
<evidence type="ECO:0000256" key="1">
    <source>
        <dbReference type="ARBA" id="ARBA00022603"/>
    </source>
</evidence>
<dbReference type="GO" id="GO:0008171">
    <property type="term" value="F:O-methyltransferase activity"/>
    <property type="evidence" value="ECO:0007669"/>
    <property type="project" value="InterPro"/>
</dbReference>
<comment type="caution">
    <text evidence="4">The sequence shown here is derived from an EMBL/GenBank/DDBJ whole genome shotgun (WGS) entry which is preliminary data.</text>
</comment>
<sequence length="222" mass="24464">MQPNETWEKVDHYIEQQLIPHDPDLERVLSANRMAALPPYDVSPSQGKLLQLLIQMKGAKRILEIGTLGAYSTIWMARALPADGRLVTLELDPHHAEIAQANLQLAGLAGKVELRVGDALAQLAELEAEGTQPFDFIFIDADKPNNPHYLKWALAFSQPGTVILGDNVIREGEILREDSADARVQGVRTFYELLAQEPRISATAIQTVGSKGYDGFMLGIVI</sequence>
<dbReference type="EMBL" id="RXHU01000082">
    <property type="protein sequence ID" value="RTE05441.1"/>
    <property type="molecule type" value="Genomic_DNA"/>
</dbReference>
<dbReference type="GO" id="GO:0032259">
    <property type="term" value="P:methylation"/>
    <property type="evidence" value="ECO:0007669"/>
    <property type="project" value="UniProtKB-KW"/>
</dbReference>
<dbReference type="Gene3D" id="3.40.50.150">
    <property type="entry name" value="Vaccinia Virus protein VP39"/>
    <property type="match status" value="1"/>
</dbReference>
<dbReference type="InterPro" id="IPR002935">
    <property type="entry name" value="SAM_O-MeTrfase"/>
</dbReference>
<evidence type="ECO:0000313" key="4">
    <source>
        <dbReference type="EMBL" id="RTE05441.1"/>
    </source>
</evidence>
<dbReference type="PANTHER" id="PTHR10509:SF14">
    <property type="entry name" value="CAFFEOYL-COA O-METHYLTRANSFERASE 3-RELATED"/>
    <property type="match status" value="1"/>
</dbReference>
<dbReference type="PANTHER" id="PTHR10509">
    <property type="entry name" value="O-METHYLTRANSFERASE-RELATED"/>
    <property type="match status" value="1"/>
</dbReference>
<dbReference type="Proteomes" id="UP000276128">
    <property type="component" value="Unassembled WGS sequence"/>
</dbReference>
<accession>A0A430J7G4</accession>
<gene>
    <name evidence="4" type="ORF">EJQ19_24730</name>
</gene>
<reference evidence="4 5" key="1">
    <citation type="submission" date="2018-12" db="EMBL/GenBank/DDBJ databases">
        <title>Bacillus ochoae sp. nov., Paenibacillus whitsoniae sp. nov., Paenibacillus spiritus sp. nov. Isolated from the Mars Exploration Rover during spacecraft assembly.</title>
        <authorList>
            <person name="Seuylemezian A."/>
            <person name="Vaishampayan P."/>
        </authorList>
    </citation>
    <scope>NUCLEOTIDE SEQUENCE [LARGE SCALE GENOMIC DNA]</scope>
    <source>
        <strain evidence="4 5">MER 54</strain>
    </source>
</reference>
<dbReference type="AlphaFoldDB" id="A0A430J7G4"/>
<dbReference type="Pfam" id="PF01596">
    <property type="entry name" value="Methyltransf_3"/>
    <property type="match status" value="1"/>
</dbReference>
<keyword evidence="1 4" id="KW-0489">Methyltransferase</keyword>
<evidence type="ECO:0000313" key="5">
    <source>
        <dbReference type="Proteomes" id="UP000276128"/>
    </source>
</evidence>
<dbReference type="RefSeq" id="WP_126143913.1">
    <property type="nucleotide sequence ID" value="NZ_RXHU01000082.1"/>
</dbReference>
<name>A0A430J7G4_9BACL</name>
<evidence type="ECO:0000256" key="3">
    <source>
        <dbReference type="ARBA" id="ARBA00022691"/>
    </source>
</evidence>
<proteinExistence type="predicted"/>
<protein>
    <submittedName>
        <fullName evidence="4">O-methyltransferase</fullName>
    </submittedName>
</protein>
<organism evidence="4 5">
    <name type="scientific">Paenibacillus whitsoniae</name>
    <dbReference type="NCBI Taxonomy" id="2496558"/>
    <lineage>
        <taxon>Bacteria</taxon>
        <taxon>Bacillati</taxon>
        <taxon>Bacillota</taxon>
        <taxon>Bacilli</taxon>
        <taxon>Bacillales</taxon>
        <taxon>Paenibacillaceae</taxon>
        <taxon>Paenibacillus</taxon>
    </lineage>
</organism>
<evidence type="ECO:0000256" key="2">
    <source>
        <dbReference type="ARBA" id="ARBA00022679"/>
    </source>
</evidence>
<keyword evidence="2 4" id="KW-0808">Transferase</keyword>
<dbReference type="GO" id="GO:0008757">
    <property type="term" value="F:S-adenosylmethionine-dependent methyltransferase activity"/>
    <property type="evidence" value="ECO:0007669"/>
    <property type="project" value="TreeGrafter"/>
</dbReference>